<dbReference type="PROSITE" id="PS51767">
    <property type="entry name" value="PEPTIDASE_A1"/>
    <property type="match status" value="1"/>
</dbReference>
<dbReference type="InterPro" id="IPR021109">
    <property type="entry name" value="Peptidase_aspartic_dom_sf"/>
</dbReference>
<organism evidence="8 9">
    <name type="scientific">Thlaspi arvense</name>
    <name type="common">Field penny-cress</name>
    <dbReference type="NCBI Taxonomy" id="13288"/>
    <lineage>
        <taxon>Eukaryota</taxon>
        <taxon>Viridiplantae</taxon>
        <taxon>Streptophyta</taxon>
        <taxon>Embryophyta</taxon>
        <taxon>Tracheophyta</taxon>
        <taxon>Spermatophyta</taxon>
        <taxon>Magnoliopsida</taxon>
        <taxon>eudicotyledons</taxon>
        <taxon>Gunneridae</taxon>
        <taxon>Pentapetalae</taxon>
        <taxon>rosids</taxon>
        <taxon>malvids</taxon>
        <taxon>Brassicales</taxon>
        <taxon>Brassicaceae</taxon>
        <taxon>Thlaspideae</taxon>
        <taxon>Thlaspi</taxon>
    </lineage>
</organism>
<keyword evidence="4" id="KW-0378">Hydrolase</keyword>
<gene>
    <name evidence="8" type="ORF">TAV2_LOCUS1486</name>
</gene>
<dbReference type="InterPro" id="IPR032861">
    <property type="entry name" value="TAXi_N"/>
</dbReference>
<dbReference type="PANTHER" id="PTHR13683">
    <property type="entry name" value="ASPARTYL PROTEASES"/>
    <property type="match status" value="1"/>
</dbReference>
<feature type="disulfide bond" evidence="6">
    <location>
        <begin position="100"/>
        <end position="116"/>
    </location>
</feature>
<dbReference type="Proteomes" id="UP000836841">
    <property type="component" value="Chromosome 1"/>
</dbReference>
<sequence length="370" mass="40258">IIFLSSPIIILFVVQEIEIKKMNLRLSLLLIFFLVKSNQGSIFKTFSGVLSPNSHPSSVVFPLSGNILFGLSSNRESSKSLSIGIDTSSDLTWVQCNAPCKGCTVIHSSFKNKLFCAYSHLYFLLHLYMLKGNIVPCSDPICSSLHWPKKPECPNPKEQCDYEVTYADQGSSMGALVIDQFSLKLQHGSFLQPRLAFGCGYDQSFPSAHPPPATAGVLGLGRGRISVLTQLVSAGLTRNVIGHCLSSNGGGFLFFGDNLIPSTGVSWTPLMSQDNHYTTGPAELLFNGKSTGLKDLKLIFDSGSSYTYFNSKTYQKIVNLKTGNVCLGILNGSEVGLQDSNVIGGVMMIYDNEKQQLGWVSADCNKIPKI</sequence>
<dbReference type="PANTHER" id="PTHR13683:SF227">
    <property type="entry name" value="EUKARYOTIC ASPARTYL PROTEASE FAMILY PROTEIN"/>
    <property type="match status" value="1"/>
</dbReference>
<evidence type="ECO:0000256" key="3">
    <source>
        <dbReference type="ARBA" id="ARBA00022750"/>
    </source>
</evidence>
<evidence type="ECO:0000256" key="6">
    <source>
        <dbReference type="PIRSR" id="PIRSR601461-2"/>
    </source>
</evidence>
<evidence type="ECO:0000313" key="8">
    <source>
        <dbReference type="EMBL" id="CAH2035639.1"/>
    </source>
</evidence>
<dbReference type="EMBL" id="OU466857">
    <property type="protein sequence ID" value="CAH2035639.1"/>
    <property type="molecule type" value="Genomic_DNA"/>
</dbReference>
<feature type="domain" description="Peptidase A1" evidence="7">
    <location>
        <begin position="68"/>
        <end position="370"/>
    </location>
</feature>
<keyword evidence="3" id="KW-0064">Aspartyl protease</keyword>
<feature type="non-terminal residue" evidence="8">
    <location>
        <position position="370"/>
    </location>
</feature>
<evidence type="ECO:0000256" key="4">
    <source>
        <dbReference type="ARBA" id="ARBA00022801"/>
    </source>
</evidence>
<protein>
    <recommendedName>
        <fullName evidence="7">Peptidase A1 domain-containing protein</fullName>
    </recommendedName>
</protein>
<keyword evidence="2" id="KW-0645">Protease</keyword>
<proteinExistence type="inferred from homology"/>
<evidence type="ECO:0000256" key="1">
    <source>
        <dbReference type="ARBA" id="ARBA00007447"/>
    </source>
</evidence>
<evidence type="ECO:0000256" key="5">
    <source>
        <dbReference type="PIRSR" id="PIRSR601461-1"/>
    </source>
</evidence>
<dbReference type="Gene3D" id="2.40.70.10">
    <property type="entry name" value="Acid Proteases"/>
    <property type="match status" value="3"/>
</dbReference>
<name>A0AAU9RAZ4_THLAR</name>
<keyword evidence="6" id="KW-1015">Disulfide bond</keyword>
<reference evidence="8 9" key="1">
    <citation type="submission" date="2022-03" db="EMBL/GenBank/DDBJ databases">
        <authorList>
            <person name="Nunn A."/>
            <person name="Chopra R."/>
            <person name="Nunn A."/>
            <person name="Contreras Garrido A."/>
        </authorList>
    </citation>
    <scope>NUCLEOTIDE SEQUENCE [LARGE SCALE GENOMIC DNA]</scope>
</reference>
<dbReference type="InterPro" id="IPR001461">
    <property type="entry name" value="Aspartic_peptidase_A1"/>
</dbReference>
<dbReference type="Pfam" id="PF14543">
    <property type="entry name" value="TAXi_N"/>
    <property type="match status" value="1"/>
</dbReference>
<dbReference type="GO" id="GO:0006508">
    <property type="term" value="P:proteolysis"/>
    <property type="evidence" value="ECO:0007669"/>
    <property type="project" value="UniProtKB-KW"/>
</dbReference>
<dbReference type="InterPro" id="IPR033121">
    <property type="entry name" value="PEPTIDASE_A1"/>
</dbReference>
<dbReference type="FunFam" id="2.40.70.10:FF:000015">
    <property type="entry name" value="Aspartyl protease family protein"/>
    <property type="match status" value="1"/>
</dbReference>
<dbReference type="SUPFAM" id="SSF50630">
    <property type="entry name" value="Acid proteases"/>
    <property type="match status" value="1"/>
</dbReference>
<dbReference type="GO" id="GO:0004190">
    <property type="term" value="F:aspartic-type endopeptidase activity"/>
    <property type="evidence" value="ECO:0007669"/>
    <property type="project" value="UniProtKB-KW"/>
</dbReference>
<comment type="similarity">
    <text evidence="1">Belongs to the peptidase A1 family.</text>
</comment>
<keyword evidence="9" id="KW-1185">Reference proteome</keyword>
<evidence type="ECO:0000313" key="9">
    <source>
        <dbReference type="Proteomes" id="UP000836841"/>
    </source>
</evidence>
<accession>A0AAU9RAZ4</accession>
<feature type="active site" evidence="5">
    <location>
        <position position="301"/>
    </location>
</feature>
<evidence type="ECO:0000259" key="7">
    <source>
        <dbReference type="PROSITE" id="PS51767"/>
    </source>
</evidence>
<evidence type="ECO:0000256" key="2">
    <source>
        <dbReference type="ARBA" id="ARBA00022670"/>
    </source>
</evidence>
<dbReference type="AlphaFoldDB" id="A0AAU9RAZ4"/>
<feature type="active site" evidence="5">
    <location>
        <position position="86"/>
    </location>
</feature>